<evidence type="ECO:0000313" key="3">
    <source>
        <dbReference type="Proteomes" id="UP001595711"/>
    </source>
</evidence>
<proteinExistence type="predicted"/>
<evidence type="ECO:0000313" key="2">
    <source>
        <dbReference type="EMBL" id="MFC3678236.1"/>
    </source>
</evidence>
<evidence type="ECO:0000259" key="1">
    <source>
        <dbReference type="Pfam" id="PF04324"/>
    </source>
</evidence>
<dbReference type="InterPro" id="IPR007419">
    <property type="entry name" value="BFD-like_2Fe2S-bd_dom"/>
</dbReference>
<organism evidence="2 3">
    <name type="scientific">Ferrovibrio xuzhouensis</name>
    <dbReference type="NCBI Taxonomy" id="1576914"/>
    <lineage>
        <taxon>Bacteria</taxon>
        <taxon>Pseudomonadati</taxon>
        <taxon>Pseudomonadota</taxon>
        <taxon>Alphaproteobacteria</taxon>
        <taxon>Rhodospirillales</taxon>
        <taxon>Rhodospirillaceae</taxon>
        <taxon>Ferrovibrio</taxon>
    </lineage>
</organism>
<dbReference type="Proteomes" id="UP001595711">
    <property type="component" value="Unassembled WGS sequence"/>
</dbReference>
<comment type="caution">
    <text evidence="2">The sequence shown here is derived from an EMBL/GenBank/DDBJ whole genome shotgun (WGS) entry which is preliminary data.</text>
</comment>
<sequence length="77" mass="7992">MYVCLCHGFTDGDVRGALNGGCRSVAAVYRHLADRPQCGKCVPEVRHMVNQHCRGSGEAMCGGAAMPAAVAAQAETA</sequence>
<dbReference type="InterPro" id="IPR041854">
    <property type="entry name" value="BFD-like_2Fe2S-bd_dom_sf"/>
</dbReference>
<dbReference type="EMBL" id="JBHRYJ010000007">
    <property type="protein sequence ID" value="MFC3678236.1"/>
    <property type="molecule type" value="Genomic_DNA"/>
</dbReference>
<keyword evidence="3" id="KW-1185">Reference proteome</keyword>
<accession>A0ABV7VL13</accession>
<dbReference type="RefSeq" id="WP_379729849.1">
    <property type="nucleotide sequence ID" value="NZ_JBHRYJ010000007.1"/>
</dbReference>
<feature type="domain" description="BFD-like [2Fe-2S]-binding" evidence="1">
    <location>
        <begin position="2"/>
        <end position="50"/>
    </location>
</feature>
<reference evidence="3" key="1">
    <citation type="journal article" date="2019" name="Int. J. Syst. Evol. Microbiol.">
        <title>The Global Catalogue of Microorganisms (GCM) 10K type strain sequencing project: providing services to taxonomists for standard genome sequencing and annotation.</title>
        <authorList>
            <consortium name="The Broad Institute Genomics Platform"/>
            <consortium name="The Broad Institute Genome Sequencing Center for Infectious Disease"/>
            <person name="Wu L."/>
            <person name="Ma J."/>
        </authorList>
    </citation>
    <scope>NUCLEOTIDE SEQUENCE [LARGE SCALE GENOMIC DNA]</scope>
    <source>
        <strain evidence="3">KCTC 42182</strain>
    </source>
</reference>
<dbReference type="Pfam" id="PF04324">
    <property type="entry name" value="Fer2_BFD"/>
    <property type="match status" value="1"/>
</dbReference>
<gene>
    <name evidence="2" type="ORF">ACFOOQ_22005</name>
</gene>
<dbReference type="Gene3D" id="1.10.10.1100">
    <property type="entry name" value="BFD-like [2Fe-2S]-binding domain"/>
    <property type="match status" value="1"/>
</dbReference>
<name>A0ABV7VL13_9PROT</name>
<protein>
    <submittedName>
        <fullName evidence="2">Bacterioferritin-associated ferredoxin</fullName>
    </submittedName>
</protein>